<dbReference type="KEGG" id="ggr:HKW67_16350"/>
<feature type="chain" id="PRO_5027112334" description="Sortilin N-terminal domain-containing protein" evidence="3">
    <location>
        <begin position="29"/>
        <end position="1140"/>
    </location>
</feature>
<feature type="domain" description="Sortilin N-terminal" evidence="4">
    <location>
        <begin position="677"/>
        <end position="760"/>
    </location>
</feature>
<dbReference type="InterPro" id="IPR036278">
    <property type="entry name" value="Sialidase_sf"/>
</dbReference>
<dbReference type="PANTHER" id="PTHR12106">
    <property type="entry name" value="SORTILIN RELATED"/>
    <property type="match status" value="1"/>
</dbReference>
<dbReference type="PANTHER" id="PTHR12106:SF27">
    <property type="entry name" value="SORTILIN-RELATED RECEPTOR"/>
    <property type="match status" value="1"/>
</dbReference>
<organism evidence="5 6">
    <name type="scientific">Gemmatimonas groenlandica</name>
    <dbReference type="NCBI Taxonomy" id="2732249"/>
    <lineage>
        <taxon>Bacteria</taxon>
        <taxon>Pseudomonadati</taxon>
        <taxon>Gemmatimonadota</taxon>
        <taxon>Gemmatimonadia</taxon>
        <taxon>Gemmatimonadales</taxon>
        <taxon>Gemmatimonadaceae</taxon>
        <taxon>Gemmatimonas</taxon>
    </lineage>
</organism>
<dbReference type="Proteomes" id="UP000500938">
    <property type="component" value="Chromosome"/>
</dbReference>
<feature type="compositionally biased region" description="Gly residues" evidence="2">
    <location>
        <begin position="889"/>
        <end position="901"/>
    </location>
</feature>
<dbReference type="AlphaFoldDB" id="A0A6M4ITZ1"/>
<evidence type="ECO:0000313" key="5">
    <source>
        <dbReference type="EMBL" id="QJR36977.1"/>
    </source>
</evidence>
<keyword evidence="1" id="KW-0677">Repeat</keyword>
<evidence type="ECO:0000256" key="3">
    <source>
        <dbReference type="SAM" id="SignalP"/>
    </source>
</evidence>
<feature type="region of interest" description="Disordered" evidence="2">
    <location>
        <begin position="871"/>
        <end position="909"/>
    </location>
</feature>
<protein>
    <recommendedName>
        <fullName evidence="4">Sortilin N-terminal domain-containing protein</fullName>
    </recommendedName>
</protein>
<dbReference type="InterPro" id="IPR050310">
    <property type="entry name" value="VPS10-sortilin"/>
</dbReference>
<evidence type="ECO:0000313" key="6">
    <source>
        <dbReference type="Proteomes" id="UP000500938"/>
    </source>
</evidence>
<proteinExistence type="predicted"/>
<accession>A0A6M4ITZ1</accession>
<evidence type="ECO:0000259" key="4">
    <source>
        <dbReference type="Pfam" id="PF15902"/>
    </source>
</evidence>
<feature type="compositionally biased region" description="Pro residues" evidence="2">
    <location>
        <begin position="878"/>
        <end position="888"/>
    </location>
</feature>
<feature type="domain" description="Sortilin N-terminal" evidence="4">
    <location>
        <begin position="132"/>
        <end position="255"/>
    </location>
</feature>
<keyword evidence="6" id="KW-1185">Reference proteome</keyword>
<sequence>MSRTLHRRAASLAALTLLCAPASSRAQAALGATPVAQEFDKLHFRSIGPATMSGRISDLAIYEANPAIWYVGTAHGGVWKTTSNGAIFTPLFQDQGLIAIGDVAVSQTNPDLVWVGTGESNNRQSTSWGSGIYKSTDGGKTFAMMGLPQSKHINRIVIHPTNNDVVLVASTGPLFGPGGERGVYKTTDGGKSWKQVLKVDDETGANELVMSATDPNIMFASTYQRRRTACCMNGGGPGSALWKSTDGGDTWTKVTGTGFPTGPLGRIAVDVFRQSANIVYATVEGPAPGAQRAAAATENMEAAPAAPAGRGVVAGVSGLYKSTDGGATWTKQSNTNARPMYFSQLRIDPVNPERIYMGGVGLHLSVDGGRTFETDAALVTHDDVHGIWIDPKNPDHVIIGNDGGLATSYDMSRTWQFIENVPVGLFYHVGFDMETPYNVCGGMQDNYDWCGPSASRMNRGIFNYDWFQILGGDGFVAIPDLRDSRIIYTESQDGNMVRRNKVTGESKSIRPTPQNVVNATAGEAYRFHWDTPLMLSPNDPGVLLSAANRVFRSIDRGDSWTAISPDLTKNEKRDDIVTMGLKGSDIAISRNDGISQWPTIVALAESPKQKGVFYTGTDDGTVSMSKDNGATWQNITKNLPGFPAGHAFVSEVVPSRFESGTVYITVDNHRLNDYESYIWVSTDFGASFKSLTATLKGEVVKTLTEDTRNPDVLYIGTETGIFLTLDRGKTWKRLKANFPTVRVDELTIHPRDNALLVATHGRALWILDHLEPIQEFNAAQKADATLFTPGQSLQWKSKDDRNDEFWGHQFFTGENPPTETVLQLHLKKAVTNPTLRISDASGAVVRELPVPAAKNVAGIQTVCWDQRVEPIRDATPAGGPPAGGPPAGGPGGGGGFGGGVRGPLPGMPTPLPTVGYLPENPCAAPGGGGGGFGRGGGGANQGPQVLPGTYTVALVVDGKTVESKPLTIVMDPLVQLTAAQRVAYNALATELHTAQQAGAAAAAPMTALLAEVRKAAAKMDSTPTLADSVKTQFAAFRKDFDAVRAKLGAGAPAVAFGPGGGGGGAGFGTNDANVLARLGAVKSGMLGVWESPSASVQSQATSAKAAVEAAVAESKTFMARARAMSALLAANGITMAVPAN</sequence>
<keyword evidence="3" id="KW-0732">Signal</keyword>
<dbReference type="RefSeq" id="WP_171226410.1">
    <property type="nucleotide sequence ID" value="NZ_CP053085.1"/>
</dbReference>
<name>A0A6M4ITZ1_9BACT</name>
<gene>
    <name evidence="5" type="ORF">HKW67_16350</name>
</gene>
<dbReference type="InterPro" id="IPR015943">
    <property type="entry name" value="WD40/YVTN_repeat-like_dom_sf"/>
</dbReference>
<feature type="signal peptide" evidence="3">
    <location>
        <begin position="1"/>
        <end position="28"/>
    </location>
</feature>
<evidence type="ECO:0000256" key="1">
    <source>
        <dbReference type="ARBA" id="ARBA00022737"/>
    </source>
</evidence>
<evidence type="ECO:0000256" key="2">
    <source>
        <dbReference type="SAM" id="MobiDB-lite"/>
    </source>
</evidence>
<dbReference type="EMBL" id="CP053085">
    <property type="protein sequence ID" value="QJR36977.1"/>
    <property type="molecule type" value="Genomic_DNA"/>
</dbReference>
<reference evidence="5 6" key="1">
    <citation type="submission" date="2020-05" db="EMBL/GenBank/DDBJ databases">
        <title>Complete genome sequence of Gemmatimonas greenlandica TET16.</title>
        <authorList>
            <person name="Zeng Y."/>
        </authorList>
    </citation>
    <scope>NUCLEOTIDE SEQUENCE [LARGE SCALE GENOMIC DNA]</scope>
    <source>
        <strain evidence="5 6">TET16</strain>
    </source>
</reference>
<dbReference type="CDD" id="cd15482">
    <property type="entry name" value="Sialidase_non-viral"/>
    <property type="match status" value="2"/>
</dbReference>
<dbReference type="SUPFAM" id="SSF50939">
    <property type="entry name" value="Sialidases"/>
    <property type="match status" value="2"/>
</dbReference>
<dbReference type="Gene3D" id="2.130.10.10">
    <property type="entry name" value="YVTN repeat-like/Quinoprotein amine dehydrogenase"/>
    <property type="match status" value="5"/>
</dbReference>
<dbReference type="InterPro" id="IPR031778">
    <property type="entry name" value="Sortilin_N"/>
</dbReference>
<dbReference type="Pfam" id="PF15902">
    <property type="entry name" value="Sortilin-Vps10"/>
    <property type="match status" value="2"/>
</dbReference>